<dbReference type="OrthoDB" id="630817at2759"/>
<dbReference type="Proteomes" id="UP001141806">
    <property type="component" value="Unassembled WGS sequence"/>
</dbReference>
<comment type="caution">
    <text evidence="2">The sequence shown here is derived from an EMBL/GenBank/DDBJ whole genome shotgun (WGS) entry which is preliminary data.</text>
</comment>
<dbReference type="EMBL" id="JAMYWD010000004">
    <property type="protein sequence ID" value="KAJ4974829.1"/>
    <property type="molecule type" value="Genomic_DNA"/>
</dbReference>
<feature type="region of interest" description="Disordered" evidence="1">
    <location>
        <begin position="1040"/>
        <end position="1069"/>
    </location>
</feature>
<dbReference type="PANTHER" id="PTHR33167">
    <property type="entry name" value="TRANSCRIPTION FACTOR, PUTATIVE (DUF863)-RELATED"/>
    <property type="match status" value="1"/>
</dbReference>
<dbReference type="PANTHER" id="PTHR33167:SF4">
    <property type="entry name" value="TRANSCRIPTION FACTOR, PUTATIVE (DUF863)-RELATED"/>
    <property type="match status" value="1"/>
</dbReference>
<keyword evidence="3" id="KW-1185">Reference proteome</keyword>
<feature type="region of interest" description="Disordered" evidence="1">
    <location>
        <begin position="600"/>
        <end position="633"/>
    </location>
</feature>
<feature type="compositionally biased region" description="Pro residues" evidence="1">
    <location>
        <begin position="1058"/>
        <end position="1069"/>
    </location>
</feature>
<evidence type="ECO:0000256" key="1">
    <source>
        <dbReference type="SAM" id="MobiDB-lite"/>
    </source>
</evidence>
<evidence type="ECO:0000313" key="2">
    <source>
        <dbReference type="EMBL" id="KAJ4974829.1"/>
    </source>
</evidence>
<organism evidence="2 3">
    <name type="scientific">Protea cynaroides</name>
    <dbReference type="NCBI Taxonomy" id="273540"/>
    <lineage>
        <taxon>Eukaryota</taxon>
        <taxon>Viridiplantae</taxon>
        <taxon>Streptophyta</taxon>
        <taxon>Embryophyta</taxon>
        <taxon>Tracheophyta</taxon>
        <taxon>Spermatophyta</taxon>
        <taxon>Magnoliopsida</taxon>
        <taxon>Proteales</taxon>
        <taxon>Proteaceae</taxon>
        <taxon>Protea</taxon>
    </lineage>
</organism>
<name>A0A9Q0KR85_9MAGN</name>
<dbReference type="Pfam" id="PF05904">
    <property type="entry name" value="DUF863"/>
    <property type="match status" value="1"/>
</dbReference>
<dbReference type="InterPro" id="IPR008581">
    <property type="entry name" value="DUF863_pln"/>
</dbReference>
<protein>
    <submittedName>
        <fullName evidence="2">Uncharacterized protein</fullName>
    </submittedName>
</protein>
<proteinExistence type="predicted"/>
<gene>
    <name evidence="2" type="ORF">NE237_008003</name>
</gene>
<evidence type="ECO:0000313" key="3">
    <source>
        <dbReference type="Proteomes" id="UP001141806"/>
    </source>
</evidence>
<dbReference type="AlphaFoldDB" id="A0A9Q0KR85"/>
<reference evidence="2" key="1">
    <citation type="journal article" date="2023" name="Plant J.">
        <title>The genome of the king protea, Protea cynaroides.</title>
        <authorList>
            <person name="Chang J."/>
            <person name="Duong T.A."/>
            <person name="Schoeman C."/>
            <person name="Ma X."/>
            <person name="Roodt D."/>
            <person name="Barker N."/>
            <person name="Li Z."/>
            <person name="Van de Peer Y."/>
            <person name="Mizrachi E."/>
        </authorList>
    </citation>
    <scope>NUCLEOTIDE SEQUENCE</scope>
    <source>
        <tissue evidence="2">Young leaves</tissue>
    </source>
</reference>
<feature type="compositionally biased region" description="Basic residues" evidence="1">
    <location>
        <begin position="937"/>
        <end position="949"/>
    </location>
</feature>
<feature type="region of interest" description="Disordered" evidence="1">
    <location>
        <begin position="933"/>
        <end position="953"/>
    </location>
</feature>
<sequence>MALQKYPLRCFRFSSSSAVFSFTWDSLGCSGSYSARGMGTRVQCKNFLPRYFSMMDLNEDVNNDSWPLCYEDETLNSGQYYNGFLPRSSTDVYMGYDKEILKHTMLKHEAIFRGQVYELHRIYKIQRDLMDELKRKEVNRYPISVEPTQSSPFPSQMPPEVVQKMWQNLTVRPSVSGTENIESTFSFVMENSKQVGPVPAQNGGSSKECKLPRKMIDLQLPADEYIDSEGEPIEEEKISNHRIAPESDVKLYLGNDGNPNHAGCSLRADSCLRSTHGLADLNEPIQVDESTSSASIDFVAPITSHGEVHLHDLPGKPNSGIPGFPKEFFQNSQKGRGNGICSSILHLDSGGNKPEWLSYNQEAGKNRSNPSSLRQSFNPEKLPIVSEPIQVDLKRSHEFPAFLQSDQISRKPWREMASCSAEISQRNTTANNYPGSEYPTIHQFDASQSPSISYCRKPMSSLNQNAVAGQALPCIDMPASSSRSSNVSILGYGIFGDKWSLDRNLRLSPSFGSEVSHSNGFYQGSQLESKQVNSSKVRFDYLNCDDGNTSATKYSENNLAGKNFKDSACMDVKSTKDMNLNVVLPNGFQDGVVPRRNLSIDGGAKHEDQPRGLPWLRAKPASNDGPAGGKGSSSHLRFDFLKEYSKQSLNKSETGSSPTLSFIQNLMSVSCVHDAGPKKTQPSGCSSDKKILGLPIFDKAHNSNYQSSFRSLTKSRHHASQVEDTENSGKLGVIHIDLTLDPTLQDAGKKLTTEDEVVKKGLDNSYTSSRNHINLNTCTNEEEIPSVSSVPRDKPKMAVEIDLEAPAVPDTEESPCTRDNCIGGQPEELAKIAAETIVSISLSTVQVQLERSSCQPPEFSPGDSLYLLAEFVTSNMDDLESQVRVTLRDEGGCDHEGIDYFEMMTLKLTETKVEAYWCRSQAPENLKEETAAISKLSRPRRGHGRRGRQRRDFQRDILPGLASLSRHEVTEDIQTIGGLMQATGQPWQTRLAKRNSARNGWARGRRHSRCSDVTMEASNVCLTPVQPPINNEVELEERNLTGWGRTPRRARRQRYPAGNPPPLPSLTIV</sequence>
<accession>A0A9Q0KR85</accession>